<feature type="repeat" description="WD" evidence="8">
    <location>
        <begin position="195"/>
        <end position="237"/>
    </location>
</feature>
<dbReference type="InterPro" id="IPR018983">
    <property type="entry name" value="U3_snoRNA-assocProt_15_C"/>
</dbReference>
<evidence type="ECO:0000313" key="12">
    <source>
        <dbReference type="WBParaSite" id="Gr19_v10_g7189.t1"/>
    </source>
</evidence>
<dbReference type="GO" id="GO:0045943">
    <property type="term" value="P:positive regulation of transcription by RNA polymerase I"/>
    <property type="evidence" value="ECO:0007669"/>
    <property type="project" value="TreeGrafter"/>
</dbReference>
<dbReference type="PROSITE" id="PS50082">
    <property type="entry name" value="WD_REPEATS_2"/>
    <property type="match status" value="1"/>
</dbReference>
<dbReference type="Pfam" id="PF00400">
    <property type="entry name" value="WD40"/>
    <property type="match status" value="3"/>
</dbReference>
<dbReference type="GO" id="GO:0006364">
    <property type="term" value="P:rRNA processing"/>
    <property type="evidence" value="ECO:0007669"/>
    <property type="project" value="UniProtKB-KW"/>
</dbReference>
<evidence type="ECO:0000313" key="11">
    <source>
        <dbReference type="Proteomes" id="UP000887572"/>
    </source>
</evidence>
<dbReference type="PANTHER" id="PTHR19924:SF26">
    <property type="entry name" value="U3 SMALL NUCLEOLAR RNA-ASSOCIATED PROTEIN 15 HOMOLOG"/>
    <property type="match status" value="1"/>
</dbReference>
<keyword evidence="4 8" id="KW-0853">WD repeat</keyword>
<reference evidence="12" key="1">
    <citation type="submission" date="2022-11" db="UniProtKB">
        <authorList>
            <consortium name="WormBaseParasite"/>
        </authorList>
    </citation>
    <scope>IDENTIFICATION</scope>
</reference>
<dbReference type="SUPFAM" id="SSF50978">
    <property type="entry name" value="WD40 repeat-like"/>
    <property type="match status" value="1"/>
</dbReference>
<evidence type="ECO:0000256" key="4">
    <source>
        <dbReference type="ARBA" id="ARBA00022574"/>
    </source>
</evidence>
<dbReference type="Proteomes" id="UP000887572">
    <property type="component" value="Unplaced"/>
</dbReference>
<evidence type="ECO:0000256" key="5">
    <source>
        <dbReference type="ARBA" id="ARBA00022737"/>
    </source>
</evidence>
<evidence type="ECO:0000256" key="6">
    <source>
        <dbReference type="ARBA" id="ARBA00023242"/>
    </source>
</evidence>
<evidence type="ECO:0000256" key="8">
    <source>
        <dbReference type="PROSITE-ProRule" id="PRU00221"/>
    </source>
</evidence>
<feature type="region of interest" description="Disordered" evidence="9">
    <location>
        <begin position="357"/>
        <end position="387"/>
    </location>
</feature>
<dbReference type="AlphaFoldDB" id="A0A914I4C1"/>
<dbReference type="GO" id="GO:0005730">
    <property type="term" value="C:nucleolus"/>
    <property type="evidence" value="ECO:0007669"/>
    <property type="project" value="UniProtKB-SubCell"/>
</dbReference>
<protein>
    <recommendedName>
        <fullName evidence="2">U3 small nucleolar RNA-associated protein 15 homolog</fullName>
    </recommendedName>
</protein>
<dbReference type="PROSITE" id="PS00678">
    <property type="entry name" value="WD_REPEATS_1"/>
    <property type="match status" value="1"/>
</dbReference>
<dbReference type="InterPro" id="IPR019775">
    <property type="entry name" value="WD40_repeat_CS"/>
</dbReference>
<evidence type="ECO:0000256" key="1">
    <source>
        <dbReference type="ARBA" id="ARBA00004604"/>
    </source>
</evidence>
<accession>A0A914I4C1</accession>
<evidence type="ECO:0000256" key="2">
    <source>
        <dbReference type="ARBA" id="ARBA00018260"/>
    </source>
</evidence>
<name>A0A914I4C1_GLORO</name>
<sequence length="605" mass="67297">MRTKQKKGKDMLSAAKRARTHYKPIAWTEHEAVDGEHFGCSDAERYWMDMEEAAVFEAQGNVTSCDFSPMSPPLLASTSGKEMTTFDARKCEPKTIYSKFKERTNSAKFRADGSLLGVTTHAGELMFFDTQSESQQRHWARNAIRTLHAHRCAVNAFCYDRSGRKVFSLADDGRTKLFDLAAASSADGAMPLWECEAHADAIRTGVESPTSEHILVTGSYDHTVKLWDIRSDGAVPVKQFDHGAPVERVLYIRNDDILASAGASTVKIWDLNTGKLLANIENHNKTVTSLCLANDGACLLTGGIDRRVNVVRLDDNCTYAVLHSMHLEWPVLSLAVSPDDSFLAFGMPNRLALHRRQPQKTAAVNGTTTTNGGGMQQQNVKRKKPKNVKGFDEQIVADIQMEGTNGWAKGGGRTAQKHPARAMKMEIVQRDRILGTESVPVELTEQQLDKLSLGTHDRLLRQGAFKELIGKMLRNAQAPADLVVATFGQIRIRNCLDQALADHDKQELKQLFLFLRRNLFVASYFDILYDVATVAIDIYAGKPLQKDVRSNIKLLEAQISQEVHVQEVLCETIGVLKMVLHWNEMKNKKAAADTMENGAIETKAE</sequence>
<comment type="function">
    <text evidence="7">Ribosome biogenesis factor. Involved in nucleolar processing of pre-18S ribosomal RNA. Required for optimal pre-ribosomal RNA transcription by RNA polymerase I. Part of the small subunit (SSU) processome, first precursor of the small eukaryotic ribosomal subunit. During the assembly of the SSU processome in the nucleolus, many ribosome biogenesis factors, an RNA chaperone and ribosomal proteins associate with the nascent pre-rRNA and work in concert to generate RNA folding, modifications, rearrangements and cleavage as well as targeted degradation of pre-ribosomal RNA by the RNA exosome.</text>
</comment>
<keyword evidence="3" id="KW-0698">rRNA processing</keyword>
<dbReference type="WBParaSite" id="Gr19_v10_g7189.t1">
    <property type="protein sequence ID" value="Gr19_v10_g7189.t1"/>
    <property type="gene ID" value="Gr19_v10_g7189"/>
</dbReference>
<organism evidence="11 12">
    <name type="scientific">Globodera rostochiensis</name>
    <name type="common">Golden nematode worm</name>
    <name type="synonym">Heterodera rostochiensis</name>
    <dbReference type="NCBI Taxonomy" id="31243"/>
    <lineage>
        <taxon>Eukaryota</taxon>
        <taxon>Metazoa</taxon>
        <taxon>Ecdysozoa</taxon>
        <taxon>Nematoda</taxon>
        <taxon>Chromadorea</taxon>
        <taxon>Rhabditida</taxon>
        <taxon>Tylenchina</taxon>
        <taxon>Tylenchomorpha</taxon>
        <taxon>Tylenchoidea</taxon>
        <taxon>Heteroderidae</taxon>
        <taxon>Heteroderinae</taxon>
        <taxon>Globodera</taxon>
    </lineage>
</organism>
<dbReference type="PANTHER" id="PTHR19924">
    <property type="entry name" value="UTP15 U3 SMALL NUCLEOLAR RNA-ASSOCIATED PROTEIN 15 FAMILY MEMBER"/>
    <property type="match status" value="1"/>
</dbReference>
<keyword evidence="6" id="KW-0539">Nucleus</keyword>
<evidence type="ECO:0000256" key="9">
    <source>
        <dbReference type="SAM" id="MobiDB-lite"/>
    </source>
</evidence>
<evidence type="ECO:0000256" key="7">
    <source>
        <dbReference type="ARBA" id="ARBA00045437"/>
    </source>
</evidence>
<keyword evidence="11" id="KW-1185">Reference proteome</keyword>
<dbReference type="SMART" id="SM00320">
    <property type="entry name" value="WD40"/>
    <property type="match status" value="7"/>
</dbReference>
<dbReference type="InterPro" id="IPR015943">
    <property type="entry name" value="WD40/YVTN_repeat-like_dom_sf"/>
</dbReference>
<evidence type="ECO:0000256" key="3">
    <source>
        <dbReference type="ARBA" id="ARBA00022552"/>
    </source>
</evidence>
<evidence type="ECO:0000259" key="10">
    <source>
        <dbReference type="Pfam" id="PF09384"/>
    </source>
</evidence>
<proteinExistence type="predicted"/>
<keyword evidence="5" id="KW-0677">Repeat</keyword>
<dbReference type="PROSITE" id="PS50294">
    <property type="entry name" value="WD_REPEATS_REGION"/>
    <property type="match status" value="1"/>
</dbReference>
<feature type="domain" description="U3 small nucleolar RNA-associated protein 15 C-terminal" evidence="10">
    <location>
        <begin position="449"/>
        <end position="578"/>
    </location>
</feature>
<dbReference type="InterPro" id="IPR036322">
    <property type="entry name" value="WD40_repeat_dom_sf"/>
</dbReference>
<comment type="subcellular location">
    <subcellularLocation>
        <location evidence="1">Nucleus</location>
        <location evidence="1">Nucleolus</location>
    </subcellularLocation>
</comment>
<dbReference type="Gene3D" id="2.130.10.10">
    <property type="entry name" value="YVTN repeat-like/Quinoprotein amine dehydrogenase"/>
    <property type="match status" value="2"/>
</dbReference>
<dbReference type="InterPro" id="IPR001680">
    <property type="entry name" value="WD40_rpt"/>
</dbReference>
<dbReference type="Pfam" id="PF09384">
    <property type="entry name" value="UTP15_C"/>
    <property type="match status" value="1"/>
</dbReference>